<keyword evidence="5" id="KW-1185">Reference proteome</keyword>
<reference evidence="5" key="1">
    <citation type="submission" date="2017-02" db="EMBL/GenBank/DDBJ databases">
        <authorList>
            <person name="Daims H."/>
        </authorList>
    </citation>
    <scope>NUCLEOTIDE SEQUENCE [LARGE SCALE GENOMIC DNA]</scope>
</reference>
<dbReference type="Gene3D" id="2.150.10.10">
    <property type="entry name" value="Serralysin-like metalloprotease, C-terminal"/>
    <property type="match status" value="1"/>
</dbReference>
<evidence type="ECO:0000256" key="2">
    <source>
        <dbReference type="ARBA" id="ARBA00022525"/>
    </source>
</evidence>
<dbReference type="InterPro" id="IPR011049">
    <property type="entry name" value="Serralysin-like_metalloprot_C"/>
</dbReference>
<dbReference type="EMBL" id="FUKI01000017">
    <property type="protein sequence ID" value="SJM89535.1"/>
    <property type="molecule type" value="Genomic_DNA"/>
</dbReference>
<proteinExistence type="predicted"/>
<name>A0A1R4GZZ4_9GAMM</name>
<dbReference type="PANTHER" id="PTHR38340">
    <property type="entry name" value="S-LAYER PROTEIN"/>
    <property type="match status" value="1"/>
</dbReference>
<dbReference type="Pfam" id="PF00353">
    <property type="entry name" value="HemolysinCabind"/>
    <property type="match status" value="3"/>
</dbReference>
<evidence type="ECO:0000313" key="4">
    <source>
        <dbReference type="EMBL" id="SJM89535.1"/>
    </source>
</evidence>
<dbReference type="PROSITE" id="PS00330">
    <property type="entry name" value="HEMOLYSIN_CALCIUM"/>
    <property type="match status" value="2"/>
</dbReference>
<accession>A0A1R4GZZ4</accession>
<keyword evidence="3" id="KW-0106">Calcium</keyword>
<dbReference type="PRINTS" id="PR00313">
    <property type="entry name" value="CABNDNGRPT"/>
</dbReference>
<evidence type="ECO:0000313" key="5">
    <source>
        <dbReference type="Proteomes" id="UP000195667"/>
    </source>
</evidence>
<dbReference type="Proteomes" id="UP000195667">
    <property type="component" value="Unassembled WGS sequence"/>
</dbReference>
<dbReference type="SUPFAM" id="SSF51120">
    <property type="entry name" value="beta-Roll"/>
    <property type="match status" value="1"/>
</dbReference>
<dbReference type="InterPro" id="IPR018511">
    <property type="entry name" value="Hemolysin-typ_Ca-bd_CS"/>
</dbReference>
<keyword evidence="2" id="KW-0964">Secreted</keyword>
<dbReference type="InterPro" id="IPR050557">
    <property type="entry name" value="RTX_toxin/Mannuronan_C5-epim"/>
</dbReference>
<dbReference type="GO" id="GO:0005509">
    <property type="term" value="F:calcium ion binding"/>
    <property type="evidence" value="ECO:0007669"/>
    <property type="project" value="InterPro"/>
</dbReference>
<organism evidence="4 5">
    <name type="scientific">Crenothrix polyspora</name>
    <dbReference type="NCBI Taxonomy" id="360316"/>
    <lineage>
        <taxon>Bacteria</taxon>
        <taxon>Pseudomonadati</taxon>
        <taxon>Pseudomonadota</taxon>
        <taxon>Gammaproteobacteria</taxon>
        <taxon>Methylococcales</taxon>
        <taxon>Crenotrichaceae</taxon>
        <taxon>Crenothrix</taxon>
    </lineage>
</organism>
<dbReference type="PANTHER" id="PTHR38340:SF1">
    <property type="entry name" value="S-LAYER PROTEIN"/>
    <property type="match status" value="1"/>
</dbReference>
<dbReference type="AlphaFoldDB" id="A0A1R4GZZ4"/>
<comment type="subcellular location">
    <subcellularLocation>
        <location evidence="1">Secreted</location>
    </subcellularLocation>
</comment>
<evidence type="ECO:0000256" key="1">
    <source>
        <dbReference type="ARBA" id="ARBA00004613"/>
    </source>
</evidence>
<evidence type="ECO:0000256" key="3">
    <source>
        <dbReference type="ARBA" id="ARBA00022837"/>
    </source>
</evidence>
<gene>
    <name evidence="4" type="ORF">CRENPOLYSF1_1130001</name>
</gene>
<protein>
    <submittedName>
        <fullName evidence="4">Uncharacterized protein</fullName>
    </submittedName>
</protein>
<dbReference type="GO" id="GO:0005576">
    <property type="term" value="C:extracellular region"/>
    <property type="evidence" value="ECO:0007669"/>
    <property type="project" value="UniProtKB-SubCell"/>
</dbReference>
<dbReference type="OrthoDB" id="5918423at2"/>
<sequence>MVGGISYKFEVSLKGSPEGIHVFNTGERFLIDIRAENYSKSNFSFTAPNSAKYYLQLDSYTVGDSKKSAYELKMNTMNTINGTKYNDDIQGSVNEDVLYGNTGNDKLNGWESNDILVAGAGNDILSGGSGNDSLIGGNGNDILNGNSGDDTLEGGRHRDTLDVTYGNDTIIIRVGDSLKNRSDVVKGFDWQDSLQLMNHNIADDIYSVNGEDFGTIRSHNISNGLISFDDLYQYNSPLAITEKNITNVINYLEANIRGDSVAFVIDNNSYVFQDNYDKPDTLVKLLGFTANGISDTAMKGYIHLV</sequence>
<dbReference type="RefSeq" id="WP_087142165.1">
    <property type="nucleotide sequence ID" value="NZ_FUKI01000017.1"/>
</dbReference>
<dbReference type="InterPro" id="IPR001343">
    <property type="entry name" value="Hemolysn_Ca-bd"/>
</dbReference>